<dbReference type="SUPFAM" id="SSF55816">
    <property type="entry name" value="5'-nucleotidase (syn. UDP-sugar hydrolase), C-terminal domain"/>
    <property type="match status" value="1"/>
</dbReference>
<dbReference type="Gene3D" id="3.90.780.10">
    <property type="entry name" value="5'-Nucleotidase, C-terminal domain"/>
    <property type="match status" value="1"/>
</dbReference>
<organism evidence="2">
    <name type="scientific">freshwater metagenome</name>
    <dbReference type="NCBI Taxonomy" id="449393"/>
    <lineage>
        <taxon>unclassified sequences</taxon>
        <taxon>metagenomes</taxon>
        <taxon>ecological metagenomes</taxon>
    </lineage>
</organism>
<gene>
    <name evidence="2" type="ORF">UFOPK3772_01476</name>
</gene>
<dbReference type="GO" id="GO:0016787">
    <property type="term" value="F:hydrolase activity"/>
    <property type="evidence" value="ECO:0007669"/>
    <property type="project" value="InterPro"/>
</dbReference>
<protein>
    <submittedName>
        <fullName evidence="2">Unannotated protein</fullName>
    </submittedName>
</protein>
<name>A0A6J7K289_9ZZZZ</name>
<dbReference type="AlphaFoldDB" id="A0A6J7K289"/>
<evidence type="ECO:0000259" key="1">
    <source>
        <dbReference type="Pfam" id="PF02872"/>
    </source>
</evidence>
<evidence type="ECO:0000313" key="2">
    <source>
        <dbReference type="EMBL" id="CAB4950008.1"/>
    </source>
</evidence>
<dbReference type="EMBL" id="CAFBNE010000042">
    <property type="protein sequence ID" value="CAB4950008.1"/>
    <property type="molecule type" value="Genomic_DNA"/>
</dbReference>
<dbReference type="InterPro" id="IPR008334">
    <property type="entry name" value="5'-Nucleotdase_C"/>
</dbReference>
<dbReference type="InterPro" id="IPR006179">
    <property type="entry name" value="5_nucleotidase/apyrase"/>
</dbReference>
<reference evidence="2" key="1">
    <citation type="submission" date="2020-05" db="EMBL/GenBank/DDBJ databases">
        <authorList>
            <person name="Chiriac C."/>
            <person name="Salcher M."/>
            <person name="Ghai R."/>
            <person name="Kavagutti S V."/>
        </authorList>
    </citation>
    <scope>NUCLEOTIDE SEQUENCE</scope>
</reference>
<proteinExistence type="predicted"/>
<sequence length="127" mass="13735">MTGRQLWSELESVVSKWPTDGPFPQVSGLRFTFDPNKPVGSRILSVSRSDGSPIPADAQQYTVTTIDYLISGGDGYQSVFSAADSVMREPYLEAVLDAFRKDLAAGRVTLVPRRDGRITGIGEAPAT</sequence>
<dbReference type="PANTHER" id="PTHR11575:SF24">
    <property type="entry name" value="5'-NUCLEOTIDASE"/>
    <property type="match status" value="1"/>
</dbReference>
<accession>A0A6J7K289</accession>
<dbReference type="InterPro" id="IPR036907">
    <property type="entry name" value="5'-Nucleotdase_C_sf"/>
</dbReference>
<feature type="domain" description="5'-Nucleotidase C-terminal" evidence="1">
    <location>
        <begin position="1"/>
        <end position="77"/>
    </location>
</feature>
<dbReference type="PANTHER" id="PTHR11575">
    <property type="entry name" value="5'-NUCLEOTIDASE-RELATED"/>
    <property type="match status" value="1"/>
</dbReference>
<dbReference type="Pfam" id="PF02872">
    <property type="entry name" value="5_nucleotid_C"/>
    <property type="match status" value="1"/>
</dbReference>
<dbReference type="GO" id="GO:0009166">
    <property type="term" value="P:nucleotide catabolic process"/>
    <property type="evidence" value="ECO:0007669"/>
    <property type="project" value="InterPro"/>
</dbReference>